<dbReference type="AlphaFoldDB" id="A0A0F9W412"/>
<sequence>MNETFWNLFGDDSGGNCAKWQRSAKNPVIPASGRTWKKVWTANADVLVAGGRKLLYYRGHGTMPGAEDVTHDRIGVAEILGVTRDCLELRDLNDGQPIVDVGEEGAFDDMHALDPAAIEYCGSVLLFYSAVGSGDDSVGLAISHDDGVHFRKYGKVLTGRAPEVVIKDDLIYMLFQKYVDDSHYETFLAKSPDGVTWEEMQDEPVLAPGPDGSWNSFDVCTARVTESDGVFYMIYAGSANVCDVPDHFGLARSTDLVNWEHHPGNPIFGIGDKDQPDGGAIWFPALLEEDDFFAMLYEGTRSGAVTSQICQASIDK</sequence>
<evidence type="ECO:0008006" key="2">
    <source>
        <dbReference type="Google" id="ProtNLM"/>
    </source>
</evidence>
<dbReference type="InterPro" id="IPR023296">
    <property type="entry name" value="Glyco_hydro_beta-prop_sf"/>
</dbReference>
<dbReference type="Gene3D" id="2.115.10.20">
    <property type="entry name" value="Glycosyl hydrolase domain, family 43"/>
    <property type="match status" value="3"/>
</dbReference>
<organism evidence="1">
    <name type="scientific">marine sediment metagenome</name>
    <dbReference type="NCBI Taxonomy" id="412755"/>
    <lineage>
        <taxon>unclassified sequences</taxon>
        <taxon>metagenomes</taxon>
        <taxon>ecological metagenomes</taxon>
    </lineage>
</organism>
<comment type="caution">
    <text evidence="1">The sequence shown here is derived from an EMBL/GenBank/DDBJ whole genome shotgun (WGS) entry which is preliminary data.</text>
</comment>
<name>A0A0F9W412_9ZZZZ</name>
<dbReference type="PANTHER" id="PTHR35279:SF1">
    <property type="entry name" value="ARABINANASE_LEVANSUCRASE_INVERTASE"/>
    <property type="match status" value="1"/>
</dbReference>
<evidence type="ECO:0000313" key="1">
    <source>
        <dbReference type="EMBL" id="KKO11110.1"/>
    </source>
</evidence>
<accession>A0A0F9W412</accession>
<dbReference type="EMBL" id="LAZR01000003">
    <property type="protein sequence ID" value="KKO11110.1"/>
    <property type="molecule type" value="Genomic_DNA"/>
</dbReference>
<proteinExistence type="predicted"/>
<reference evidence="1" key="1">
    <citation type="journal article" date="2015" name="Nature">
        <title>Complex archaea that bridge the gap between prokaryotes and eukaryotes.</title>
        <authorList>
            <person name="Spang A."/>
            <person name="Saw J.H."/>
            <person name="Jorgensen S.L."/>
            <person name="Zaremba-Niedzwiedzka K."/>
            <person name="Martijn J."/>
            <person name="Lind A.E."/>
            <person name="van Eijk R."/>
            <person name="Schleper C."/>
            <person name="Guy L."/>
            <person name="Ettema T.J."/>
        </authorList>
    </citation>
    <scope>NUCLEOTIDE SEQUENCE</scope>
</reference>
<dbReference type="SUPFAM" id="SSF75005">
    <property type="entry name" value="Arabinanase/levansucrase/invertase"/>
    <property type="match status" value="2"/>
</dbReference>
<dbReference type="PANTHER" id="PTHR35279">
    <property type="match status" value="1"/>
</dbReference>
<protein>
    <recommendedName>
        <fullName evidence="2">Glycosyl hydrolase family 32 N-terminal domain-containing protein</fullName>
    </recommendedName>
</protein>
<gene>
    <name evidence="1" type="ORF">LCGC14_0015860</name>
</gene>